<dbReference type="InterPro" id="IPR012676">
    <property type="entry name" value="TGS-like"/>
</dbReference>
<dbReference type="FunFam" id="3.30.54.20:FF:000002">
    <property type="entry name" value="Threonine--tRNA ligase"/>
    <property type="match status" value="1"/>
</dbReference>
<dbReference type="Gene3D" id="3.30.980.10">
    <property type="entry name" value="Threonyl-trna Synthetase, Chain A, domain 2"/>
    <property type="match status" value="1"/>
</dbReference>
<evidence type="ECO:0000256" key="7">
    <source>
        <dbReference type="ARBA" id="ARBA00022833"/>
    </source>
</evidence>
<dbReference type="InterPro" id="IPR004095">
    <property type="entry name" value="TGS"/>
</dbReference>
<organism evidence="16 17">
    <name type="scientific">Pseudobdellovibrio exovorus JSS</name>
    <dbReference type="NCBI Taxonomy" id="1184267"/>
    <lineage>
        <taxon>Bacteria</taxon>
        <taxon>Pseudomonadati</taxon>
        <taxon>Bdellovibrionota</taxon>
        <taxon>Bdellovibrionia</taxon>
        <taxon>Bdellovibrionales</taxon>
        <taxon>Pseudobdellovibrionaceae</taxon>
        <taxon>Pseudobdellovibrio</taxon>
    </lineage>
</organism>
<dbReference type="SUPFAM" id="SSF55186">
    <property type="entry name" value="ThrRS/AlaRS common domain"/>
    <property type="match status" value="1"/>
</dbReference>
<dbReference type="PATRIC" id="fig|1184267.3.peg.1523"/>
<dbReference type="NCBIfam" id="TIGR00418">
    <property type="entry name" value="thrS"/>
    <property type="match status" value="1"/>
</dbReference>
<dbReference type="Proteomes" id="UP000012040">
    <property type="component" value="Chromosome"/>
</dbReference>
<evidence type="ECO:0000313" key="17">
    <source>
        <dbReference type="Proteomes" id="UP000012040"/>
    </source>
</evidence>
<dbReference type="EMBL" id="CP003537">
    <property type="protein sequence ID" value="AGH95722.1"/>
    <property type="molecule type" value="Genomic_DNA"/>
</dbReference>
<evidence type="ECO:0000259" key="15">
    <source>
        <dbReference type="PROSITE" id="PS51880"/>
    </source>
</evidence>
<proteinExistence type="inferred from homology"/>
<dbReference type="SUPFAM" id="SSF52954">
    <property type="entry name" value="Class II aaRS ABD-related"/>
    <property type="match status" value="1"/>
</dbReference>
<accession>M4V8J5</accession>
<dbReference type="Pfam" id="PF02824">
    <property type="entry name" value="TGS"/>
    <property type="match status" value="1"/>
</dbReference>
<dbReference type="Gene3D" id="3.10.20.30">
    <property type="match status" value="1"/>
</dbReference>
<dbReference type="InterPro" id="IPR018163">
    <property type="entry name" value="Thr/Ala-tRNA-synth_IIc_edit"/>
</dbReference>
<protein>
    <recommendedName>
        <fullName evidence="13">Threonine--tRNA ligase</fullName>
        <ecNumber evidence="13">6.1.1.3</ecNumber>
    </recommendedName>
    <alternativeName>
        <fullName evidence="13">Threonyl-tRNA synthetase</fullName>
        <shortName evidence="13">ThrRS</shortName>
    </alternativeName>
</protein>
<evidence type="ECO:0000256" key="3">
    <source>
        <dbReference type="ARBA" id="ARBA00022555"/>
    </source>
</evidence>
<dbReference type="GO" id="GO:0004829">
    <property type="term" value="F:threonine-tRNA ligase activity"/>
    <property type="evidence" value="ECO:0007669"/>
    <property type="project" value="UniProtKB-UniRule"/>
</dbReference>
<keyword evidence="6 13" id="KW-0547">Nucleotide-binding</keyword>
<name>M4V8J5_9BACT</name>
<dbReference type="InterPro" id="IPR002314">
    <property type="entry name" value="aa-tRNA-synt_IIb"/>
</dbReference>
<evidence type="ECO:0000256" key="2">
    <source>
        <dbReference type="ARBA" id="ARBA00022490"/>
    </source>
</evidence>
<evidence type="ECO:0000256" key="1">
    <source>
        <dbReference type="ARBA" id="ARBA00008226"/>
    </source>
</evidence>
<dbReference type="InterPro" id="IPR006195">
    <property type="entry name" value="aa-tRNA-synth_II"/>
</dbReference>
<comment type="catalytic activity">
    <reaction evidence="12 13">
        <text>tRNA(Thr) + L-threonine + ATP = L-threonyl-tRNA(Thr) + AMP + diphosphate + H(+)</text>
        <dbReference type="Rhea" id="RHEA:24624"/>
        <dbReference type="Rhea" id="RHEA-COMP:9670"/>
        <dbReference type="Rhea" id="RHEA-COMP:9704"/>
        <dbReference type="ChEBI" id="CHEBI:15378"/>
        <dbReference type="ChEBI" id="CHEBI:30616"/>
        <dbReference type="ChEBI" id="CHEBI:33019"/>
        <dbReference type="ChEBI" id="CHEBI:57926"/>
        <dbReference type="ChEBI" id="CHEBI:78442"/>
        <dbReference type="ChEBI" id="CHEBI:78534"/>
        <dbReference type="ChEBI" id="CHEBI:456215"/>
        <dbReference type="EC" id="6.1.1.3"/>
    </reaction>
</comment>
<dbReference type="STRING" id="1184267.A11Q_1506"/>
<dbReference type="PRINTS" id="PR01047">
    <property type="entry name" value="TRNASYNTHTHR"/>
</dbReference>
<dbReference type="HOGENOM" id="CLU_008554_0_1_7"/>
<feature type="domain" description="TGS" evidence="15">
    <location>
        <begin position="1"/>
        <end position="65"/>
    </location>
</feature>
<dbReference type="PANTHER" id="PTHR11451:SF44">
    <property type="entry name" value="THREONINE--TRNA LIGASE, CHLOROPLASTIC_MITOCHONDRIAL 2"/>
    <property type="match status" value="1"/>
</dbReference>
<dbReference type="FunFam" id="3.40.50.800:FF:000001">
    <property type="entry name" value="Threonine--tRNA ligase"/>
    <property type="match status" value="1"/>
</dbReference>
<evidence type="ECO:0000256" key="12">
    <source>
        <dbReference type="ARBA" id="ARBA00049515"/>
    </source>
</evidence>
<evidence type="ECO:0000256" key="10">
    <source>
        <dbReference type="ARBA" id="ARBA00022917"/>
    </source>
</evidence>
<dbReference type="Gene3D" id="3.40.50.800">
    <property type="entry name" value="Anticodon-binding domain"/>
    <property type="match status" value="1"/>
</dbReference>
<keyword evidence="7 13" id="KW-0862">Zinc</keyword>
<evidence type="ECO:0000259" key="14">
    <source>
        <dbReference type="PROSITE" id="PS50862"/>
    </source>
</evidence>
<feature type="binding site" evidence="13">
    <location>
        <position position="516"/>
    </location>
    <ligand>
        <name>Zn(2+)</name>
        <dbReference type="ChEBI" id="CHEBI:29105"/>
        <note>catalytic</note>
    </ligand>
</feature>
<dbReference type="InterPro" id="IPR045864">
    <property type="entry name" value="aa-tRNA-synth_II/BPL/LPL"/>
</dbReference>
<dbReference type="InterPro" id="IPR012675">
    <property type="entry name" value="Beta-grasp_dom_sf"/>
</dbReference>
<evidence type="ECO:0000256" key="5">
    <source>
        <dbReference type="ARBA" id="ARBA00022723"/>
    </source>
</evidence>
<dbReference type="OrthoDB" id="5287277at2"/>
<evidence type="ECO:0000313" key="16">
    <source>
        <dbReference type="EMBL" id="AGH95722.1"/>
    </source>
</evidence>
<dbReference type="InterPro" id="IPR047246">
    <property type="entry name" value="ThrRS_anticodon"/>
</dbReference>
<dbReference type="InterPro" id="IPR002320">
    <property type="entry name" value="Thr-tRNA-ligase_IIa"/>
</dbReference>
<keyword evidence="9 13" id="KW-0694">RNA-binding</keyword>
<dbReference type="CDD" id="cd00860">
    <property type="entry name" value="ThrRS_anticodon"/>
    <property type="match status" value="1"/>
</dbReference>
<dbReference type="SUPFAM" id="SSF55681">
    <property type="entry name" value="Class II aaRS and biotin synthetases"/>
    <property type="match status" value="1"/>
</dbReference>
<feature type="region of interest" description="Catalytic" evidence="13">
    <location>
        <begin position="248"/>
        <end position="539"/>
    </location>
</feature>
<dbReference type="CDD" id="cd01667">
    <property type="entry name" value="TGS_ThrRS"/>
    <property type="match status" value="1"/>
</dbReference>
<keyword evidence="11 13" id="KW-0030">Aminoacyl-tRNA synthetase</keyword>
<keyword evidence="3 13" id="KW-0820">tRNA-binding</keyword>
<dbReference type="GO" id="GO:0005737">
    <property type="term" value="C:cytoplasm"/>
    <property type="evidence" value="ECO:0007669"/>
    <property type="project" value="UniProtKB-SubCell"/>
</dbReference>
<keyword evidence="4 13" id="KW-0436">Ligase</keyword>
<comment type="subcellular location">
    <subcellularLocation>
        <location evidence="13">Cytoplasm</location>
    </subcellularLocation>
</comment>
<dbReference type="GO" id="GO:0006435">
    <property type="term" value="P:threonyl-tRNA aminoacylation"/>
    <property type="evidence" value="ECO:0007669"/>
    <property type="project" value="UniProtKB-UniRule"/>
</dbReference>
<dbReference type="KEGG" id="bex:A11Q_1506"/>
<dbReference type="Gene3D" id="3.30.54.20">
    <property type="match status" value="1"/>
</dbReference>
<evidence type="ECO:0000256" key="6">
    <source>
        <dbReference type="ARBA" id="ARBA00022741"/>
    </source>
</evidence>
<keyword evidence="5 13" id="KW-0479">Metal-binding</keyword>
<keyword evidence="17" id="KW-1185">Reference proteome</keyword>
<dbReference type="HAMAP" id="MF_00184">
    <property type="entry name" value="Thr_tRNA_synth"/>
    <property type="match status" value="1"/>
</dbReference>
<keyword evidence="2 13" id="KW-0963">Cytoplasm</keyword>
<dbReference type="InterPro" id="IPR033728">
    <property type="entry name" value="ThrRS_core"/>
</dbReference>
<dbReference type="Pfam" id="PF03129">
    <property type="entry name" value="HGTP_anticodon"/>
    <property type="match status" value="1"/>
</dbReference>
<evidence type="ECO:0000256" key="8">
    <source>
        <dbReference type="ARBA" id="ARBA00022840"/>
    </source>
</evidence>
<gene>
    <name evidence="13" type="primary">thrS</name>
    <name evidence="16" type="ORF">A11Q_1506</name>
</gene>
<dbReference type="InterPro" id="IPR012947">
    <property type="entry name" value="tRNA_SAD"/>
</dbReference>
<feature type="binding site" evidence="13">
    <location>
        <position position="390"/>
    </location>
    <ligand>
        <name>Zn(2+)</name>
        <dbReference type="ChEBI" id="CHEBI:29105"/>
        <note>catalytic</note>
    </ligand>
</feature>
<sequence length="652" mass="75497">MSNIQIILPDNSVRTFDHEPTALEVAASIGSRLAKDTLGAKINGSNEIIDFRTPLANGTQLQLITTKSPEALEVIRHSAAHLMAQAVQEIWPEVKVTIGPVIDNGFYYDFDSPFNFTEEHFEKIEKKMEELQKKDLPLVRENWPIAKAIETFKEMKERFKVEIIEDLASKGETVVGIYHQGNWFDLCRGPHVQSTGQIKAFKLMSVAGAYWRGDEKNPMLQRVYATAFMDKKDLEQYLHQLEEAKKRDHRKLGKELGLFMFHEWAPASPFFTGRGTVIYNELTNYIRELYQKYDYQEVITPQIFDLDLFKTSGHYSNYKENMYFTKPDDREFGLKPMNCPSHCLLFASEKHSYRELPLRMADFGRLHRYEKSGSLHGLSRVRTFCQDDAHIFCSLEQLKTEIFKFIEMLNTIYHTLGMPNYKLFLATRPDNRMGSDEYWDKAETALAEAIQEMGLEFSYLPGEGAFYGPKLEMHFVDALGRSWQTGTIQVDPNLPEAFDLKYTGEDNKEHRPIMLHRAVLGSLERFISVYLEHTAGHLPTWMSPNQVTILNVTDRVNAFCEQVEQDLKASGVRVEFDRRNEKLNFKIREAQLRKTPYMLIVGDKEAEQKSVSVRLRDGTMHNNILWADAHQIILKNIKERKLQSEMSQTEKV</sequence>
<dbReference type="PROSITE" id="PS51880">
    <property type="entry name" value="TGS"/>
    <property type="match status" value="1"/>
</dbReference>
<keyword evidence="10 13" id="KW-0648">Protein biosynthesis</keyword>
<evidence type="ECO:0000256" key="11">
    <source>
        <dbReference type="ARBA" id="ARBA00023146"/>
    </source>
</evidence>
<dbReference type="PANTHER" id="PTHR11451">
    <property type="entry name" value="THREONINE-TRNA LIGASE"/>
    <property type="match status" value="1"/>
</dbReference>
<dbReference type="GO" id="GO:0046872">
    <property type="term" value="F:metal ion binding"/>
    <property type="evidence" value="ECO:0007669"/>
    <property type="project" value="UniProtKB-KW"/>
</dbReference>
<evidence type="ECO:0000256" key="13">
    <source>
        <dbReference type="HAMAP-Rule" id="MF_00184"/>
    </source>
</evidence>
<dbReference type="Gene3D" id="3.30.930.10">
    <property type="entry name" value="Bira Bifunctional Protein, Domain 2"/>
    <property type="match status" value="1"/>
</dbReference>
<dbReference type="CDD" id="cd00771">
    <property type="entry name" value="ThrRS_core"/>
    <property type="match status" value="1"/>
</dbReference>
<dbReference type="AlphaFoldDB" id="M4V8J5"/>
<comment type="cofactor">
    <cofactor evidence="13">
        <name>Zn(2+)</name>
        <dbReference type="ChEBI" id="CHEBI:29105"/>
    </cofactor>
    <text evidence="13">Binds 1 zinc ion per subunit.</text>
</comment>
<dbReference type="SMART" id="SM00863">
    <property type="entry name" value="tRNA_SAD"/>
    <property type="match status" value="1"/>
</dbReference>
<dbReference type="eggNOG" id="COG0441">
    <property type="taxonomic scope" value="Bacteria"/>
</dbReference>
<dbReference type="Pfam" id="PF00587">
    <property type="entry name" value="tRNA-synt_2b"/>
    <property type="match status" value="1"/>
</dbReference>
<feature type="binding site" evidence="13">
    <location>
        <position position="339"/>
    </location>
    <ligand>
        <name>Zn(2+)</name>
        <dbReference type="ChEBI" id="CHEBI:29105"/>
        <note>catalytic</note>
    </ligand>
</feature>
<comment type="similarity">
    <text evidence="1 13">Belongs to the class-II aminoacyl-tRNA synthetase family.</text>
</comment>
<dbReference type="FunFam" id="3.30.980.10:FF:000005">
    <property type="entry name" value="Threonyl-tRNA synthetase, mitochondrial"/>
    <property type="match status" value="1"/>
</dbReference>
<evidence type="ECO:0000256" key="9">
    <source>
        <dbReference type="ARBA" id="ARBA00022884"/>
    </source>
</evidence>
<feature type="domain" description="Aminoacyl-transfer RNA synthetases class-II family profile" evidence="14">
    <location>
        <begin position="275"/>
        <end position="539"/>
    </location>
</feature>
<dbReference type="EC" id="6.1.1.3" evidence="13"/>
<dbReference type="GO" id="GO:0000049">
    <property type="term" value="F:tRNA binding"/>
    <property type="evidence" value="ECO:0007669"/>
    <property type="project" value="UniProtKB-KW"/>
</dbReference>
<dbReference type="PROSITE" id="PS50862">
    <property type="entry name" value="AA_TRNA_LIGASE_II"/>
    <property type="match status" value="1"/>
</dbReference>
<comment type="subunit">
    <text evidence="13">Homodimer.</text>
</comment>
<dbReference type="SUPFAM" id="SSF81271">
    <property type="entry name" value="TGS-like"/>
    <property type="match status" value="1"/>
</dbReference>
<evidence type="ECO:0000256" key="4">
    <source>
        <dbReference type="ARBA" id="ARBA00022598"/>
    </source>
</evidence>
<dbReference type="InterPro" id="IPR036621">
    <property type="entry name" value="Anticodon-bd_dom_sf"/>
</dbReference>
<dbReference type="InterPro" id="IPR004154">
    <property type="entry name" value="Anticodon-bd"/>
</dbReference>
<dbReference type="FunFam" id="3.30.930.10:FF:000002">
    <property type="entry name" value="Threonine--tRNA ligase"/>
    <property type="match status" value="1"/>
</dbReference>
<keyword evidence="8 13" id="KW-0067">ATP-binding</keyword>
<dbReference type="GO" id="GO:0005524">
    <property type="term" value="F:ATP binding"/>
    <property type="evidence" value="ECO:0007669"/>
    <property type="project" value="UniProtKB-UniRule"/>
</dbReference>
<reference evidence="16 17" key="1">
    <citation type="journal article" date="2013" name="ISME J.">
        <title>By their genes ye shall know them: genomic signatures of predatory bacteria.</title>
        <authorList>
            <person name="Pasternak Z."/>
            <person name="Pietrokovski S."/>
            <person name="Rotem O."/>
            <person name="Gophna U."/>
            <person name="Lurie-Weinberger M.N."/>
            <person name="Jurkevitch E."/>
        </authorList>
    </citation>
    <scope>NUCLEOTIDE SEQUENCE [LARGE SCALE GENOMIC DNA]</scope>
    <source>
        <strain evidence="16 17">JSS</strain>
    </source>
</reference>
<dbReference type="RefSeq" id="WP_015470212.1">
    <property type="nucleotide sequence ID" value="NC_020813.1"/>
</dbReference>
<dbReference type="Pfam" id="PF07973">
    <property type="entry name" value="tRNA_SAD"/>
    <property type="match status" value="1"/>
</dbReference>